<reference evidence="2" key="1">
    <citation type="submission" date="2012-03" db="EMBL/GenBank/DDBJ databases">
        <title>Complete sequence of chromosome of Deinococcus peraridilitoris DSM 19664.</title>
        <authorList>
            <person name="Lucas S."/>
            <person name="Copeland A."/>
            <person name="Lapidus A."/>
            <person name="Glavina del Rio T."/>
            <person name="Dalin E."/>
            <person name="Tice H."/>
            <person name="Bruce D."/>
            <person name="Goodwin L."/>
            <person name="Pitluck S."/>
            <person name="Peters L."/>
            <person name="Mikhailova N."/>
            <person name="Lu M."/>
            <person name="Kyrpides N."/>
            <person name="Mavromatis K."/>
            <person name="Ivanova N."/>
            <person name="Brettin T."/>
            <person name="Detter J.C."/>
            <person name="Han C."/>
            <person name="Larimer F."/>
            <person name="Land M."/>
            <person name="Hauser L."/>
            <person name="Markowitz V."/>
            <person name="Cheng J.-F."/>
            <person name="Hugenholtz P."/>
            <person name="Woyke T."/>
            <person name="Wu D."/>
            <person name="Pukall R."/>
            <person name="Steenblock K."/>
            <person name="Brambilla E."/>
            <person name="Klenk H.-P."/>
            <person name="Eisen J.A."/>
        </authorList>
    </citation>
    <scope>NUCLEOTIDE SEQUENCE [LARGE SCALE GENOMIC DNA]</scope>
    <source>
        <strain evidence="2">DSM 19664 / LMG 22246 / CIP 109416 / KR-200</strain>
    </source>
</reference>
<evidence type="ECO:0000313" key="1">
    <source>
        <dbReference type="EMBL" id="AFZ67580.1"/>
    </source>
</evidence>
<dbReference type="HOGENOM" id="CLU_1608151_0_0_0"/>
<accession>L0A3J7</accession>
<organism evidence="1 2">
    <name type="scientific">Deinococcus peraridilitoris (strain DSM 19664 / LMG 22246 / CIP 109416 / KR-200)</name>
    <dbReference type="NCBI Taxonomy" id="937777"/>
    <lineage>
        <taxon>Bacteria</taxon>
        <taxon>Thermotogati</taxon>
        <taxon>Deinococcota</taxon>
        <taxon>Deinococci</taxon>
        <taxon>Deinococcales</taxon>
        <taxon>Deinococcaceae</taxon>
        <taxon>Deinococcus</taxon>
    </lineage>
</organism>
<proteinExistence type="predicted"/>
<dbReference type="EMBL" id="CP003382">
    <property type="protein sequence ID" value="AFZ67580.1"/>
    <property type="molecule type" value="Genomic_DNA"/>
</dbReference>
<gene>
    <name evidence="1" type="ordered locus">Deipe_2084</name>
</gene>
<name>L0A3J7_DEIPD</name>
<dbReference type="STRING" id="937777.Deipe_2084"/>
<dbReference type="KEGG" id="dpd:Deipe_2084"/>
<dbReference type="AlphaFoldDB" id="L0A3J7"/>
<dbReference type="PATRIC" id="fig|937777.3.peg.2094"/>
<protein>
    <submittedName>
        <fullName evidence="1">Uncharacterized protein</fullName>
    </submittedName>
</protein>
<sequence>MKAKEPTFSDAEPVGFEFELADGTKVPLPLTFAPNGGIGYNLSTQLERAPGSTKWFTTGDGLPIPEPLTLSGLVIAPSEYHATLMLRDLLDAQKHAVKLWRGQIRYRALIPQPYPYASLTPAFDRPDAWSVTLTLLPTGPHWTPGATLALGDAPLGAFPLGEGYDGTEELPI</sequence>
<evidence type="ECO:0000313" key="2">
    <source>
        <dbReference type="Proteomes" id="UP000010467"/>
    </source>
</evidence>
<dbReference type="Proteomes" id="UP000010467">
    <property type="component" value="Chromosome"/>
</dbReference>
<dbReference type="RefSeq" id="WP_015235885.1">
    <property type="nucleotide sequence ID" value="NC_019793.1"/>
</dbReference>
<keyword evidence="2" id="KW-1185">Reference proteome</keyword>